<dbReference type="AlphaFoldDB" id="A0A9P6GRL2"/>
<comment type="caution">
    <text evidence="2">The sequence shown here is derived from an EMBL/GenBank/DDBJ whole genome shotgun (WGS) entry which is preliminary data.</text>
</comment>
<organism evidence="2 3">
    <name type="scientific">Paraphaeosphaeria minitans</name>
    <dbReference type="NCBI Taxonomy" id="565426"/>
    <lineage>
        <taxon>Eukaryota</taxon>
        <taxon>Fungi</taxon>
        <taxon>Dikarya</taxon>
        <taxon>Ascomycota</taxon>
        <taxon>Pezizomycotina</taxon>
        <taxon>Dothideomycetes</taxon>
        <taxon>Pleosporomycetidae</taxon>
        <taxon>Pleosporales</taxon>
        <taxon>Massarineae</taxon>
        <taxon>Didymosphaeriaceae</taxon>
        <taxon>Paraphaeosphaeria</taxon>
    </lineage>
</organism>
<sequence>MMYARNVVLGIVAADIPTTLWCSVETASAPVSTAGLACIDSCDCMSKLCTDDAVIKGTTTHFTYLCPETKTVEVTETIFVTVHDGESRLPVLSASTTSNREQTTTVMATSKSTLFITKTVISKHPTSSSLGETPFSASNPLVSSSTAV</sequence>
<feature type="region of interest" description="Disordered" evidence="1">
    <location>
        <begin position="124"/>
        <end position="148"/>
    </location>
</feature>
<proteinExistence type="predicted"/>
<keyword evidence="3" id="KW-1185">Reference proteome</keyword>
<dbReference type="OrthoDB" id="10418185at2759"/>
<evidence type="ECO:0000256" key="1">
    <source>
        <dbReference type="SAM" id="MobiDB-lite"/>
    </source>
</evidence>
<accession>A0A9P6GRL2</accession>
<evidence type="ECO:0000313" key="3">
    <source>
        <dbReference type="Proteomes" id="UP000756921"/>
    </source>
</evidence>
<protein>
    <submittedName>
        <fullName evidence="2">Uncharacterized protein</fullName>
    </submittedName>
</protein>
<name>A0A9P6GRL2_9PLEO</name>
<gene>
    <name evidence="2" type="ORF">PMIN01_02888</name>
</gene>
<reference evidence="2" key="1">
    <citation type="journal article" date="2020" name="Mol. Plant Microbe Interact.">
        <title>Genome Sequence of the Biocontrol Agent Coniothyrium minitans strain Conio (IMI 134523).</title>
        <authorList>
            <person name="Patel D."/>
            <person name="Shittu T.A."/>
            <person name="Baroncelli R."/>
            <person name="Muthumeenakshi S."/>
            <person name="Osborne T.H."/>
            <person name="Janganan T.K."/>
            <person name="Sreenivasaprasad S."/>
        </authorList>
    </citation>
    <scope>NUCLEOTIDE SEQUENCE</scope>
    <source>
        <strain evidence="2">Conio</strain>
    </source>
</reference>
<evidence type="ECO:0000313" key="2">
    <source>
        <dbReference type="EMBL" id="KAF9740253.1"/>
    </source>
</evidence>
<dbReference type="Proteomes" id="UP000756921">
    <property type="component" value="Unassembled WGS sequence"/>
</dbReference>
<dbReference type="EMBL" id="WJXW01000002">
    <property type="protein sequence ID" value="KAF9740253.1"/>
    <property type="molecule type" value="Genomic_DNA"/>
</dbReference>